<reference evidence="9" key="1">
    <citation type="submission" date="2021-01" db="EMBL/GenBank/DDBJ databases">
        <authorList>
            <person name="Li R."/>
            <person name="Bekaert M."/>
        </authorList>
    </citation>
    <scope>NUCLEOTIDE SEQUENCE</scope>
    <source>
        <strain evidence="9">Farmed</strain>
    </source>
</reference>
<dbReference type="SUPFAM" id="SSF56112">
    <property type="entry name" value="Protein kinase-like (PK-like)"/>
    <property type="match status" value="1"/>
</dbReference>
<keyword evidence="2 9" id="KW-0808">Transferase</keyword>
<evidence type="ECO:0000313" key="9">
    <source>
        <dbReference type="EMBL" id="CAE1289474.1"/>
    </source>
</evidence>
<dbReference type="InterPro" id="IPR000719">
    <property type="entry name" value="Prot_kinase_dom"/>
</dbReference>
<evidence type="ECO:0000259" key="8">
    <source>
        <dbReference type="PROSITE" id="PS50011"/>
    </source>
</evidence>
<comment type="similarity">
    <text evidence="7">Belongs to the protein kinase superfamily.</text>
</comment>
<evidence type="ECO:0000256" key="2">
    <source>
        <dbReference type="ARBA" id="ARBA00022679"/>
    </source>
</evidence>
<name>A0A812D1J5_ACAPH</name>
<dbReference type="GO" id="GO:0005524">
    <property type="term" value="F:ATP binding"/>
    <property type="evidence" value="ECO:0007669"/>
    <property type="project" value="UniProtKB-UniRule"/>
</dbReference>
<keyword evidence="4" id="KW-0418">Kinase</keyword>
<dbReference type="EC" id="2.7.11.17" evidence="9"/>
<evidence type="ECO:0000256" key="6">
    <source>
        <dbReference type="PROSITE-ProRule" id="PRU10141"/>
    </source>
</evidence>
<proteinExistence type="inferred from homology"/>
<dbReference type="CDD" id="cd05117">
    <property type="entry name" value="STKc_CAMK"/>
    <property type="match status" value="1"/>
</dbReference>
<feature type="binding site" evidence="6">
    <location>
        <position position="52"/>
    </location>
    <ligand>
        <name>ATP</name>
        <dbReference type="ChEBI" id="CHEBI:30616"/>
    </ligand>
</feature>
<evidence type="ECO:0000256" key="4">
    <source>
        <dbReference type="ARBA" id="ARBA00022777"/>
    </source>
</evidence>
<dbReference type="InterPro" id="IPR017441">
    <property type="entry name" value="Protein_kinase_ATP_BS"/>
</dbReference>
<protein>
    <submittedName>
        <fullName evidence="9">CAMK4</fullName>
        <ecNumber evidence="9">2.7.11.17</ecNumber>
    </submittedName>
</protein>
<gene>
    <name evidence="9" type="ORF">SPHA_47675</name>
</gene>
<dbReference type="PROSITE" id="PS00107">
    <property type="entry name" value="PROTEIN_KINASE_ATP"/>
    <property type="match status" value="1"/>
</dbReference>
<dbReference type="Gene3D" id="1.10.510.10">
    <property type="entry name" value="Transferase(Phosphotransferase) domain 1"/>
    <property type="match status" value="1"/>
</dbReference>
<organism evidence="9 10">
    <name type="scientific">Acanthosepion pharaonis</name>
    <name type="common">Pharaoh cuttlefish</name>
    <name type="synonym">Sepia pharaonis</name>
    <dbReference type="NCBI Taxonomy" id="158019"/>
    <lineage>
        <taxon>Eukaryota</taxon>
        <taxon>Metazoa</taxon>
        <taxon>Spiralia</taxon>
        <taxon>Lophotrochozoa</taxon>
        <taxon>Mollusca</taxon>
        <taxon>Cephalopoda</taxon>
        <taxon>Coleoidea</taxon>
        <taxon>Decapodiformes</taxon>
        <taxon>Sepiida</taxon>
        <taxon>Sepiina</taxon>
        <taxon>Sepiidae</taxon>
        <taxon>Acanthosepion</taxon>
    </lineage>
</organism>
<dbReference type="Gene3D" id="6.10.140.620">
    <property type="match status" value="1"/>
</dbReference>
<dbReference type="Proteomes" id="UP000597762">
    <property type="component" value="Unassembled WGS sequence"/>
</dbReference>
<evidence type="ECO:0000256" key="1">
    <source>
        <dbReference type="ARBA" id="ARBA00022527"/>
    </source>
</evidence>
<keyword evidence="10" id="KW-1185">Reference proteome</keyword>
<dbReference type="Gene3D" id="3.30.200.20">
    <property type="entry name" value="Phosphorylase Kinase, domain 1"/>
    <property type="match status" value="1"/>
</dbReference>
<evidence type="ECO:0000256" key="5">
    <source>
        <dbReference type="ARBA" id="ARBA00022840"/>
    </source>
</evidence>
<dbReference type="InterPro" id="IPR008271">
    <property type="entry name" value="Ser/Thr_kinase_AS"/>
</dbReference>
<evidence type="ECO:0000256" key="3">
    <source>
        <dbReference type="ARBA" id="ARBA00022741"/>
    </source>
</evidence>
<dbReference type="PROSITE" id="PS50011">
    <property type="entry name" value="PROTEIN_KINASE_DOM"/>
    <property type="match status" value="1"/>
</dbReference>
<dbReference type="PROSITE" id="PS00108">
    <property type="entry name" value="PROTEIN_KINASE_ST"/>
    <property type="match status" value="1"/>
</dbReference>
<dbReference type="InterPro" id="IPR011009">
    <property type="entry name" value="Kinase-like_dom_sf"/>
</dbReference>
<accession>A0A812D1J5</accession>
<keyword evidence="3 6" id="KW-0547">Nucleotide-binding</keyword>
<evidence type="ECO:0000313" key="10">
    <source>
        <dbReference type="Proteomes" id="UP000597762"/>
    </source>
</evidence>
<dbReference type="GO" id="GO:0004683">
    <property type="term" value="F:calcium/calmodulin-dependent protein kinase activity"/>
    <property type="evidence" value="ECO:0007669"/>
    <property type="project" value="UniProtKB-EC"/>
</dbReference>
<feature type="domain" description="Protein kinase" evidence="8">
    <location>
        <begin position="22"/>
        <end position="275"/>
    </location>
</feature>
<dbReference type="Pfam" id="PF00069">
    <property type="entry name" value="Pkinase"/>
    <property type="match status" value="1"/>
</dbReference>
<sequence length="323" mass="36696">MKEDSEYWVAESIKDVNFDQKYTMGSELGRGASAVVYCCTHKETQKNWAVKKIVKRPQSRVFTTEIKLLLGLQHENVVRMKEVFETKANIHMILEFAAGGELFDRIVERGSYSERDAAAAFRQIIQGLKYLHENNVIHRDLKPENLLYLTKDEESILKIADFGLSKMITPNIMKMSICGTPSYSAPELLEGKMYDYSADMWSSGVILFILIGGYEPFYAPTDEKIFARILRNQWKFDSPFWDNISSNCKDLVSALLVRDPAKRMSAPEVLKQHWVMGIAAKEEQIVGATERLKSFNARRKLKGAANAVLMATSVMKVSSKAED</sequence>
<keyword evidence="1 7" id="KW-0723">Serine/threonine-protein kinase</keyword>
<evidence type="ECO:0000256" key="7">
    <source>
        <dbReference type="RuleBase" id="RU000304"/>
    </source>
</evidence>
<dbReference type="SMART" id="SM00220">
    <property type="entry name" value="S_TKc"/>
    <property type="match status" value="1"/>
</dbReference>
<dbReference type="FunFam" id="1.10.510.10:FF:000026">
    <property type="entry name" value="Calcium/calmodulin-dependent protein kinase type 1"/>
    <property type="match status" value="1"/>
</dbReference>
<dbReference type="PANTHER" id="PTHR24347">
    <property type="entry name" value="SERINE/THREONINE-PROTEIN KINASE"/>
    <property type="match status" value="1"/>
</dbReference>
<dbReference type="OrthoDB" id="40902at2759"/>
<comment type="caution">
    <text evidence="9">The sequence shown here is derived from an EMBL/GenBank/DDBJ whole genome shotgun (WGS) entry which is preliminary data.</text>
</comment>
<dbReference type="EMBL" id="CAHIKZ030002606">
    <property type="protein sequence ID" value="CAE1289474.1"/>
    <property type="molecule type" value="Genomic_DNA"/>
</dbReference>
<keyword evidence="5 6" id="KW-0067">ATP-binding</keyword>
<dbReference type="AlphaFoldDB" id="A0A812D1J5"/>